<name>A0AAN9B3U9_9CAEN</name>
<reference evidence="11 12" key="1">
    <citation type="submission" date="2024-02" db="EMBL/GenBank/DDBJ databases">
        <title>Chromosome-scale genome assembly of the rough periwinkle Littorina saxatilis.</title>
        <authorList>
            <person name="De Jode A."/>
            <person name="Faria R."/>
            <person name="Formenti G."/>
            <person name="Sims Y."/>
            <person name="Smith T.P."/>
            <person name="Tracey A."/>
            <person name="Wood J.M.D."/>
            <person name="Zagrodzka Z.B."/>
            <person name="Johannesson K."/>
            <person name="Butlin R.K."/>
            <person name="Leder E.H."/>
        </authorList>
    </citation>
    <scope>NUCLEOTIDE SEQUENCE [LARGE SCALE GENOMIC DNA]</scope>
    <source>
        <strain evidence="11">Snail1</strain>
        <tissue evidence="11">Muscle</tissue>
    </source>
</reference>
<dbReference type="GO" id="GO:0005765">
    <property type="term" value="C:lysosomal membrane"/>
    <property type="evidence" value="ECO:0007669"/>
    <property type="project" value="UniProtKB-SubCell"/>
</dbReference>
<protein>
    <recommendedName>
        <fullName evidence="10">LITAF domain-containing protein</fullName>
    </recommendedName>
</protein>
<evidence type="ECO:0000256" key="7">
    <source>
        <dbReference type="ARBA" id="ARBA00023136"/>
    </source>
</evidence>
<dbReference type="InterPro" id="IPR037519">
    <property type="entry name" value="LITAF_fam"/>
</dbReference>
<evidence type="ECO:0000313" key="11">
    <source>
        <dbReference type="EMBL" id="KAK7098786.1"/>
    </source>
</evidence>
<dbReference type="PANTHER" id="PTHR23292">
    <property type="entry name" value="LIPOPOLYSACCHARIDE-INDUCED TUMOR NECROSIS FACTOR-ALPHA FACTOR"/>
    <property type="match status" value="1"/>
</dbReference>
<comment type="subcellular location">
    <subcellularLocation>
        <location evidence="2">Endosome membrane</location>
        <topology evidence="2">Peripheral membrane protein</topology>
    </subcellularLocation>
    <subcellularLocation>
        <location evidence="1">Late endosome membrane</location>
    </subcellularLocation>
    <subcellularLocation>
        <location evidence="3">Lysosome membrane</location>
        <topology evidence="3">Peripheral membrane protein</topology>
        <orientation evidence="3">Cytoplasmic side</orientation>
    </subcellularLocation>
</comment>
<evidence type="ECO:0000256" key="3">
    <source>
        <dbReference type="ARBA" id="ARBA00004630"/>
    </source>
</evidence>
<dbReference type="SMART" id="SM00714">
    <property type="entry name" value="LITAF"/>
    <property type="match status" value="1"/>
</dbReference>
<evidence type="ECO:0000259" key="10">
    <source>
        <dbReference type="PROSITE" id="PS51837"/>
    </source>
</evidence>
<evidence type="ECO:0000256" key="4">
    <source>
        <dbReference type="ARBA" id="ARBA00005975"/>
    </source>
</evidence>
<feature type="region of interest" description="Disordered" evidence="8">
    <location>
        <begin position="1"/>
        <end position="26"/>
    </location>
</feature>
<evidence type="ECO:0000256" key="8">
    <source>
        <dbReference type="SAM" id="MobiDB-lite"/>
    </source>
</evidence>
<dbReference type="EMBL" id="JBAMIC010000012">
    <property type="protein sequence ID" value="KAK7098786.1"/>
    <property type="molecule type" value="Genomic_DNA"/>
</dbReference>
<dbReference type="GO" id="GO:0031902">
    <property type="term" value="C:late endosome membrane"/>
    <property type="evidence" value="ECO:0007669"/>
    <property type="project" value="UniProtKB-SubCell"/>
</dbReference>
<dbReference type="InterPro" id="IPR006629">
    <property type="entry name" value="LITAF"/>
</dbReference>
<proteinExistence type="inferred from homology"/>
<evidence type="ECO:0000256" key="9">
    <source>
        <dbReference type="SAM" id="Phobius"/>
    </source>
</evidence>
<dbReference type="Proteomes" id="UP001374579">
    <property type="component" value="Unassembled WGS sequence"/>
</dbReference>
<feature type="transmembrane region" description="Helical" evidence="9">
    <location>
        <begin position="85"/>
        <end position="109"/>
    </location>
</feature>
<evidence type="ECO:0000313" key="12">
    <source>
        <dbReference type="Proteomes" id="UP001374579"/>
    </source>
</evidence>
<organism evidence="11 12">
    <name type="scientific">Littorina saxatilis</name>
    <dbReference type="NCBI Taxonomy" id="31220"/>
    <lineage>
        <taxon>Eukaryota</taxon>
        <taxon>Metazoa</taxon>
        <taxon>Spiralia</taxon>
        <taxon>Lophotrochozoa</taxon>
        <taxon>Mollusca</taxon>
        <taxon>Gastropoda</taxon>
        <taxon>Caenogastropoda</taxon>
        <taxon>Littorinimorpha</taxon>
        <taxon>Littorinoidea</taxon>
        <taxon>Littorinidae</taxon>
        <taxon>Littorina</taxon>
    </lineage>
</organism>
<dbReference type="GO" id="GO:0008270">
    <property type="term" value="F:zinc ion binding"/>
    <property type="evidence" value="ECO:0007669"/>
    <property type="project" value="TreeGrafter"/>
</dbReference>
<evidence type="ECO:0000256" key="5">
    <source>
        <dbReference type="ARBA" id="ARBA00022723"/>
    </source>
</evidence>
<dbReference type="PANTHER" id="PTHR23292:SF6">
    <property type="entry name" value="FI16602P1-RELATED"/>
    <property type="match status" value="1"/>
</dbReference>
<keyword evidence="6" id="KW-0862">Zinc</keyword>
<dbReference type="AlphaFoldDB" id="A0AAN9B3U9"/>
<sequence length="132" mass="14171">MSKGAAAGTTPPVGNENPPPPVYENTPPEGHAQHVAAVSIVTSTVQVIHKRTGPGVFLGKYPCVVFCQNCGCHVTTRPEYISGRYTILLCLIIFFCGCGLGCCLIPMFMNSCKDVLHHCPVCGQVIGFHRRV</sequence>
<keyword evidence="9" id="KW-0812">Transmembrane</keyword>
<comment type="caution">
    <text evidence="11">The sequence shown here is derived from an EMBL/GenBank/DDBJ whole genome shotgun (WGS) entry which is preliminary data.</text>
</comment>
<gene>
    <name evidence="11" type="ORF">V1264_003018</name>
</gene>
<evidence type="ECO:0000256" key="1">
    <source>
        <dbReference type="ARBA" id="ARBA00004414"/>
    </source>
</evidence>
<comment type="similarity">
    <text evidence="4">Belongs to the CDIP1/LITAF family.</text>
</comment>
<dbReference type="PROSITE" id="PS51837">
    <property type="entry name" value="LITAF"/>
    <property type="match status" value="1"/>
</dbReference>
<evidence type="ECO:0000256" key="6">
    <source>
        <dbReference type="ARBA" id="ARBA00022833"/>
    </source>
</evidence>
<keyword evidence="5" id="KW-0479">Metal-binding</keyword>
<accession>A0AAN9B3U9</accession>
<feature type="domain" description="LITAF" evidence="10">
    <location>
        <begin position="42"/>
        <end position="131"/>
    </location>
</feature>
<keyword evidence="7 9" id="KW-0472">Membrane</keyword>
<keyword evidence="12" id="KW-1185">Reference proteome</keyword>
<dbReference type="Pfam" id="PF10601">
    <property type="entry name" value="zf-LITAF-like"/>
    <property type="match status" value="1"/>
</dbReference>
<evidence type="ECO:0000256" key="2">
    <source>
        <dbReference type="ARBA" id="ARBA00004481"/>
    </source>
</evidence>
<keyword evidence="9" id="KW-1133">Transmembrane helix</keyword>